<feature type="non-terminal residue" evidence="1">
    <location>
        <position position="1"/>
    </location>
</feature>
<dbReference type="InParanoid" id="A0A2P5EES5"/>
<accession>A0A2P5EES5</accession>
<evidence type="ECO:0000313" key="1">
    <source>
        <dbReference type="EMBL" id="PON84047.1"/>
    </source>
</evidence>
<evidence type="ECO:0008006" key="3">
    <source>
        <dbReference type="Google" id="ProtNLM"/>
    </source>
</evidence>
<evidence type="ECO:0000313" key="2">
    <source>
        <dbReference type="Proteomes" id="UP000237000"/>
    </source>
</evidence>
<organism evidence="1 2">
    <name type="scientific">Trema orientale</name>
    <name type="common">Charcoal tree</name>
    <name type="synonym">Celtis orientalis</name>
    <dbReference type="NCBI Taxonomy" id="63057"/>
    <lineage>
        <taxon>Eukaryota</taxon>
        <taxon>Viridiplantae</taxon>
        <taxon>Streptophyta</taxon>
        <taxon>Embryophyta</taxon>
        <taxon>Tracheophyta</taxon>
        <taxon>Spermatophyta</taxon>
        <taxon>Magnoliopsida</taxon>
        <taxon>eudicotyledons</taxon>
        <taxon>Gunneridae</taxon>
        <taxon>Pentapetalae</taxon>
        <taxon>rosids</taxon>
        <taxon>fabids</taxon>
        <taxon>Rosales</taxon>
        <taxon>Cannabaceae</taxon>
        <taxon>Trema</taxon>
    </lineage>
</organism>
<name>A0A2P5EES5_TREOI</name>
<reference evidence="2" key="1">
    <citation type="submission" date="2016-06" db="EMBL/GenBank/DDBJ databases">
        <title>Parallel loss of symbiosis genes in relatives of nitrogen-fixing non-legume Parasponia.</title>
        <authorList>
            <person name="Van Velzen R."/>
            <person name="Holmer R."/>
            <person name="Bu F."/>
            <person name="Rutten L."/>
            <person name="Van Zeijl A."/>
            <person name="Liu W."/>
            <person name="Santuari L."/>
            <person name="Cao Q."/>
            <person name="Sharma T."/>
            <person name="Shen D."/>
            <person name="Roswanjaya Y."/>
            <person name="Wardhani T."/>
            <person name="Kalhor M.S."/>
            <person name="Jansen J."/>
            <person name="Van den Hoogen J."/>
            <person name="Gungor B."/>
            <person name="Hartog M."/>
            <person name="Hontelez J."/>
            <person name="Verver J."/>
            <person name="Yang W.-C."/>
            <person name="Schijlen E."/>
            <person name="Repin R."/>
            <person name="Schilthuizen M."/>
            <person name="Schranz E."/>
            <person name="Heidstra R."/>
            <person name="Miyata K."/>
            <person name="Fedorova E."/>
            <person name="Kohlen W."/>
            <person name="Bisseling T."/>
            <person name="Smit S."/>
            <person name="Geurts R."/>
        </authorList>
    </citation>
    <scope>NUCLEOTIDE SEQUENCE [LARGE SCALE GENOMIC DNA]</scope>
    <source>
        <strain evidence="2">cv. RG33-2</strain>
    </source>
</reference>
<gene>
    <name evidence="1" type="ORF">TorRG33x02_201670</name>
</gene>
<proteinExistence type="predicted"/>
<protein>
    <recommendedName>
        <fullName evidence="3">RNase H type-1 domain-containing protein</fullName>
    </recommendedName>
</protein>
<dbReference type="EMBL" id="JXTC01000169">
    <property type="protein sequence ID" value="PON84047.1"/>
    <property type="molecule type" value="Genomic_DNA"/>
</dbReference>
<comment type="caution">
    <text evidence="1">The sequence shown here is derived from an EMBL/GenBank/DDBJ whole genome shotgun (WGS) entry which is preliminary data.</text>
</comment>
<keyword evidence="2" id="KW-1185">Reference proteome</keyword>
<dbReference type="Proteomes" id="UP000237000">
    <property type="component" value="Unassembled WGS sequence"/>
</dbReference>
<dbReference type="AlphaFoldDB" id="A0A2P5EES5"/>
<sequence length="73" mass="8117">RCRPDTELLEDAGLWLTEYHRLSSGKDGNSLHQPPSIIWQPPAPERLKLNVDVSTDGRSHLMGVGAVVRDDRG</sequence>